<reference evidence="1 2" key="1">
    <citation type="submission" date="2019-02" db="EMBL/GenBank/DDBJ databases">
        <authorList>
            <person name="Lehtovirta-Morley E L."/>
        </authorList>
    </citation>
    <scope>NUCLEOTIDE SEQUENCE [LARGE SCALE GENOMIC DNA]</scope>
    <source>
        <strain evidence="1">NFRAN1</strain>
    </source>
</reference>
<evidence type="ECO:0008006" key="3">
    <source>
        <dbReference type="Google" id="ProtNLM"/>
    </source>
</evidence>
<dbReference type="Proteomes" id="UP000294299">
    <property type="component" value="Chromosome NFRAN"/>
</dbReference>
<gene>
    <name evidence="1" type="ORF">NFRAN_0320</name>
</gene>
<dbReference type="AlphaFoldDB" id="A0A484IC95"/>
<keyword evidence="2" id="KW-1185">Reference proteome</keyword>
<dbReference type="GeneID" id="39419875"/>
<dbReference type="EMBL" id="LR216287">
    <property type="protein sequence ID" value="VFJ12641.1"/>
    <property type="molecule type" value="Genomic_DNA"/>
</dbReference>
<dbReference type="OrthoDB" id="13659at2157"/>
<sequence>MQIHAKTGNIESIDAIPYSCGIAEHISTNNMNTYRKNVIDELELKDPQQLTYYCYMKYRYDHVFVIGDNKLKHNVEVMIGKQTLYCSSHDTRTSEQECEHIRFVKMYKEKDK</sequence>
<dbReference type="KEGG" id="nfn:NFRAN_0320"/>
<protein>
    <recommendedName>
        <fullName evidence="3">SWIM-type domain-containing protein</fullName>
    </recommendedName>
</protein>
<proteinExistence type="predicted"/>
<evidence type="ECO:0000313" key="2">
    <source>
        <dbReference type="Proteomes" id="UP000294299"/>
    </source>
</evidence>
<dbReference type="RefSeq" id="WP_134482730.1">
    <property type="nucleotide sequence ID" value="NZ_LR216287.1"/>
</dbReference>
<evidence type="ECO:0000313" key="1">
    <source>
        <dbReference type="EMBL" id="VFJ12641.1"/>
    </source>
</evidence>
<organism evidence="1 2">
    <name type="scientific">Candidatus Nitrosocosmicus franklandianus</name>
    <dbReference type="NCBI Taxonomy" id="1798806"/>
    <lineage>
        <taxon>Archaea</taxon>
        <taxon>Nitrososphaerota</taxon>
        <taxon>Nitrososphaeria</taxon>
        <taxon>Nitrososphaerales</taxon>
        <taxon>Nitrososphaeraceae</taxon>
        <taxon>Candidatus Nitrosocosmicus</taxon>
    </lineage>
</organism>
<accession>A0A484IC95</accession>
<name>A0A484IC95_9ARCH</name>